<gene>
    <name evidence="2" type="ORF">P691DRAFT_784570</name>
</gene>
<reference evidence="2" key="1">
    <citation type="submission" date="2020-11" db="EMBL/GenBank/DDBJ databases">
        <authorList>
            <consortium name="DOE Joint Genome Institute"/>
            <person name="Ahrendt S."/>
            <person name="Riley R."/>
            <person name="Andreopoulos W."/>
            <person name="Labutti K."/>
            <person name="Pangilinan J."/>
            <person name="Ruiz-Duenas F.J."/>
            <person name="Barrasa J.M."/>
            <person name="Sanchez-Garcia M."/>
            <person name="Camarero S."/>
            <person name="Miyauchi S."/>
            <person name="Serrano A."/>
            <person name="Linde D."/>
            <person name="Babiker R."/>
            <person name="Drula E."/>
            <person name="Ayuso-Fernandez I."/>
            <person name="Pacheco R."/>
            <person name="Padilla G."/>
            <person name="Ferreira P."/>
            <person name="Barriuso J."/>
            <person name="Kellner H."/>
            <person name="Castanera R."/>
            <person name="Alfaro M."/>
            <person name="Ramirez L."/>
            <person name="Pisabarro A.G."/>
            <person name="Kuo A."/>
            <person name="Tritt A."/>
            <person name="Lipzen A."/>
            <person name="He G."/>
            <person name="Yan M."/>
            <person name="Ng V."/>
            <person name="Cullen D."/>
            <person name="Martin F."/>
            <person name="Rosso M.-N."/>
            <person name="Henrissat B."/>
            <person name="Hibbett D."/>
            <person name="Martinez A.T."/>
            <person name="Grigoriev I.V."/>
        </authorList>
    </citation>
    <scope>NUCLEOTIDE SEQUENCE</scope>
    <source>
        <strain evidence="2">MF-IS2</strain>
    </source>
</reference>
<dbReference type="EMBL" id="MU153258">
    <property type="protein sequence ID" value="KAF9439851.1"/>
    <property type="molecule type" value="Genomic_DNA"/>
</dbReference>
<comment type="caution">
    <text evidence="2">The sequence shown here is derived from an EMBL/GenBank/DDBJ whole genome shotgun (WGS) entry which is preliminary data.</text>
</comment>
<feature type="compositionally biased region" description="Basic and acidic residues" evidence="1">
    <location>
        <begin position="37"/>
        <end position="53"/>
    </location>
</feature>
<feature type="non-terminal residue" evidence="2">
    <location>
        <position position="125"/>
    </location>
</feature>
<sequence>MSQSYNKEVTQTLMDISSVLKEGAELLGTSIPGAGITHHDFESMDEQWGDHSGGHTHLSTSHLEGVVGGKRTISISGHSACEGTVSPVVSHHSNGLSTLEVRVGYTSPVKDKSLLQGDIGDIGDE</sequence>
<proteinExistence type="predicted"/>
<organism evidence="2 3">
    <name type="scientific">Macrolepiota fuliginosa MF-IS2</name>
    <dbReference type="NCBI Taxonomy" id="1400762"/>
    <lineage>
        <taxon>Eukaryota</taxon>
        <taxon>Fungi</taxon>
        <taxon>Dikarya</taxon>
        <taxon>Basidiomycota</taxon>
        <taxon>Agaricomycotina</taxon>
        <taxon>Agaricomycetes</taxon>
        <taxon>Agaricomycetidae</taxon>
        <taxon>Agaricales</taxon>
        <taxon>Agaricineae</taxon>
        <taxon>Agaricaceae</taxon>
        <taxon>Macrolepiota</taxon>
    </lineage>
</organism>
<dbReference type="Proteomes" id="UP000807342">
    <property type="component" value="Unassembled WGS sequence"/>
</dbReference>
<evidence type="ECO:0000256" key="1">
    <source>
        <dbReference type="SAM" id="MobiDB-lite"/>
    </source>
</evidence>
<accession>A0A9P6BUF6</accession>
<evidence type="ECO:0000313" key="2">
    <source>
        <dbReference type="EMBL" id="KAF9439851.1"/>
    </source>
</evidence>
<feature type="region of interest" description="Disordered" evidence="1">
    <location>
        <begin position="31"/>
        <end position="61"/>
    </location>
</feature>
<keyword evidence="3" id="KW-1185">Reference proteome</keyword>
<name>A0A9P6BUF6_9AGAR</name>
<protein>
    <submittedName>
        <fullName evidence="2">Uncharacterized protein</fullName>
    </submittedName>
</protein>
<evidence type="ECO:0000313" key="3">
    <source>
        <dbReference type="Proteomes" id="UP000807342"/>
    </source>
</evidence>
<dbReference type="AlphaFoldDB" id="A0A9P6BUF6"/>